<proteinExistence type="predicted"/>
<gene>
    <name evidence="1" type="ORF">FCN80_23765</name>
</gene>
<reference evidence="1 2" key="1">
    <citation type="submission" date="2019-04" db="EMBL/GenBank/DDBJ databases">
        <authorList>
            <person name="Li M."/>
            <person name="Gao C."/>
        </authorList>
    </citation>
    <scope>NUCLEOTIDE SEQUENCE [LARGE SCALE GENOMIC DNA]</scope>
    <source>
        <strain evidence="1 2">BGMRC 2031</strain>
    </source>
</reference>
<organism evidence="1 2">
    <name type="scientific">Martelella alba</name>
    <dbReference type="NCBI Taxonomy" id="2590451"/>
    <lineage>
        <taxon>Bacteria</taxon>
        <taxon>Pseudomonadati</taxon>
        <taxon>Pseudomonadota</taxon>
        <taxon>Alphaproteobacteria</taxon>
        <taxon>Hyphomicrobiales</taxon>
        <taxon>Aurantimonadaceae</taxon>
        <taxon>Martelella</taxon>
    </lineage>
</organism>
<accession>A0ABY2SF35</accession>
<evidence type="ECO:0000313" key="2">
    <source>
        <dbReference type="Proteomes" id="UP000305202"/>
    </source>
</evidence>
<evidence type="ECO:0000313" key="1">
    <source>
        <dbReference type="EMBL" id="TKI02821.1"/>
    </source>
</evidence>
<dbReference type="InterPro" id="IPR023696">
    <property type="entry name" value="Ureohydrolase_dom_sf"/>
</dbReference>
<protein>
    <submittedName>
        <fullName evidence="1">Uncharacterized protein</fullName>
    </submittedName>
</protein>
<dbReference type="RefSeq" id="WP_136992801.1">
    <property type="nucleotide sequence ID" value="NZ_SZPQ01000060.1"/>
</dbReference>
<sequence>MKIDLTRKLGGLSFYSVMSCFEHLFNHYHIIGMEFVEIGDAAQGAHSGSAIAARIISRFLFNLRQTSPGGQTLYIPGDMR</sequence>
<dbReference type="Proteomes" id="UP000305202">
    <property type="component" value="Unassembled WGS sequence"/>
</dbReference>
<dbReference type="EMBL" id="SZPQ01000060">
    <property type="protein sequence ID" value="TKI02821.1"/>
    <property type="molecule type" value="Genomic_DNA"/>
</dbReference>
<keyword evidence="2" id="KW-1185">Reference proteome</keyword>
<dbReference type="PROSITE" id="PS51257">
    <property type="entry name" value="PROKAR_LIPOPROTEIN"/>
    <property type="match status" value="1"/>
</dbReference>
<comment type="caution">
    <text evidence="1">The sequence shown here is derived from an EMBL/GenBank/DDBJ whole genome shotgun (WGS) entry which is preliminary data.</text>
</comment>
<name>A0ABY2SF35_9HYPH</name>
<dbReference type="SUPFAM" id="SSF52768">
    <property type="entry name" value="Arginase/deacetylase"/>
    <property type="match status" value="1"/>
</dbReference>